<keyword evidence="2" id="KW-1185">Reference proteome</keyword>
<comment type="caution">
    <text evidence="1">The sequence shown here is derived from an EMBL/GenBank/DDBJ whole genome shotgun (WGS) entry which is preliminary data.</text>
</comment>
<evidence type="ECO:0000313" key="2">
    <source>
        <dbReference type="Proteomes" id="UP000231962"/>
    </source>
</evidence>
<dbReference type="EMBL" id="NPDY01000016">
    <property type="protein sequence ID" value="PJZ68729.1"/>
    <property type="molecule type" value="Genomic_DNA"/>
</dbReference>
<organism evidence="1 2">
    <name type="scientific">Leptospira perolatii</name>
    <dbReference type="NCBI Taxonomy" id="2023191"/>
    <lineage>
        <taxon>Bacteria</taxon>
        <taxon>Pseudomonadati</taxon>
        <taxon>Spirochaetota</taxon>
        <taxon>Spirochaetia</taxon>
        <taxon>Leptospirales</taxon>
        <taxon>Leptospiraceae</taxon>
        <taxon>Leptospira</taxon>
    </lineage>
</organism>
<dbReference type="Proteomes" id="UP000231962">
    <property type="component" value="Unassembled WGS sequence"/>
</dbReference>
<sequence length="437" mass="46655">MRCKMKRAVLFLSFCAILFFFHTACLKAERNSRDVSTSSGLINDILYLLTIANSIESVSSLSPPFLINGESYFSIMRGLGSETSVYIVQTKDGVTFTGYPVNGMKYARSVGGTGTVGYMAGAIFDPSFITFYFSQFDQLNSSGSNIANGRLSNYITPVGVTSLSSSTTPSLSPSPTNPTLPSGEFVYRIFPFLAGGSSRYFLTATSTMQPYRLFFSPDFVSNSPVLLGSQTFRDANACNTVYFGGGTVACGVFSGASQISPLTPGSAPAGTFINELMLNESVPGNFVWPIQTSGAPNFTLDFRFGTTFPPGNIFAGTRPFSLGFSNPRRFKMVGTGGAGFAAIVFLADFCDSSGCGTHVVFINATGETSTSGQPMASAPFGDGDSERGMALFTTTGGNKVHFLYMQKEFLGSRQLMKITYDGLTVTPAQPVPITYLP</sequence>
<protein>
    <recommendedName>
        <fullName evidence="3">Lipoprotein</fullName>
    </recommendedName>
</protein>
<gene>
    <name evidence="1" type="ORF">CH360_14330</name>
</gene>
<proteinExistence type="predicted"/>
<evidence type="ECO:0008006" key="3">
    <source>
        <dbReference type="Google" id="ProtNLM"/>
    </source>
</evidence>
<accession>A0ABX4P6M6</accession>
<name>A0ABX4P6M6_9LEPT</name>
<reference evidence="1 2" key="1">
    <citation type="submission" date="2017-07" db="EMBL/GenBank/DDBJ databases">
        <title>Leptospira spp. isolated from tropical soils.</title>
        <authorList>
            <person name="Thibeaux R."/>
            <person name="Iraola G."/>
            <person name="Ferres I."/>
            <person name="Bierque E."/>
            <person name="Girault D."/>
            <person name="Soupe-Gilbert M.-E."/>
            <person name="Picardeau M."/>
            <person name="Goarant C."/>
        </authorList>
    </citation>
    <scope>NUCLEOTIDE SEQUENCE [LARGE SCALE GENOMIC DNA]</scope>
    <source>
        <strain evidence="1 2">FH1-B-C1</strain>
    </source>
</reference>
<evidence type="ECO:0000313" key="1">
    <source>
        <dbReference type="EMBL" id="PJZ68729.1"/>
    </source>
</evidence>